<dbReference type="Gene3D" id="1.10.10.60">
    <property type="entry name" value="Homeodomain-like"/>
    <property type="match status" value="2"/>
</dbReference>
<gene>
    <name evidence="4" type="ORF">ARMOST_08590</name>
</gene>
<dbReference type="OMA" id="WAWIASE"/>
<accession>A0A284R918</accession>
<evidence type="ECO:0000313" key="4">
    <source>
        <dbReference type="EMBL" id="SJL05224.1"/>
    </source>
</evidence>
<dbReference type="OrthoDB" id="162969at2759"/>
<dbReference type="PROSITE" id="PS51253">
    <property type="entry name" value="HTH_CENPB"/>
    <property type="match status" value="1"/>
</dbReference>
<dbReference type="InterPro" id="IPR009057">
    <property type="entry name" value="Homeodomain-like_sf"/>
</dbReference>
<reference evidence="5" key="1">
    <citation type="journal article" date="2017" name="Nat. Ecol. Evol.">
        <title>Genome expansion and lineage-specific genetic innovations in the forest pathogenic fungi Armillaria.</title>
        <authorList>
            <person name="Sipos G."/>
            <person name="Prasanna A.N."/>
            <person name="Walter M.C."/>
            <person name="O'Connor E."/>
            <person name="Balint B."/>
            <person name="Krizsan K."/>
            <person name="Kiss B."/>
            <person name="Hess J."/>
            <person name="Varga T."/>
            <person name="Slot J."/>
            <person name="Riley R."/>
            <person name="Boka B."/>
            <person name="Rigling D."/>
            <person name="Barry K."/>
            <person name="Lee J."/>
            <person name="Mihaltcheva S."/>
            <person name="LaButti K."/>
            <person name="Lipzen A."/>
            <person name="Waldron R."/>
            <person name="Moloney N.M."/>
            <person name="Sperisen C."/>
            <person name="Kredics L."/>
            <person name="Vagvoelgyi C."/>
            <person name="Patrignani A."/>
            <person name="Fitzpatrick D."/>
            <person name="Nagy I."/>
            <person name="Doyle S."/>
            <person name="Anderson J.B."/>
            <person name="Grigoriev I.V."/>
            <person name="Gueldener U."/>
            <person name="Muensterkoetter M."/>
            <person name="Nagy L.G."/>
        </authorList>
    </citation>
    <scope>NUCLEOTIDE SEQUENCE [LARGE SCALE GENOMIC DNA]</scope>
    <source>
        <strain evidence="5">C18/9</strain>
    </source>
</reference>
<dbReference type="GO" id="GO:0003677">
    <property type="term" value="F:DNA binding"/>
    <property type="evidence" value="ECO:0007669"/>
    <property type="project" value="UniProtKB-KW"/>
</dbReference>
<sequence>MTFPKQNVTTPTIAELKKTLKLLKDETDRRRKDIKTRLAQKKSVSREDEEWLDEARNLVDEVVLVESLAAAPDLDAALKILNEHQRDLYALLIGKIRSSVSKKRKRPEAKQTAADDGKSKGKTDKPPVFTKKEVATLDQRVEILDWHHQNGKNQSKTAKHFAAIYPNLKIKQPLVSAWIKNKAKWREEHGKSGENAQNIKRLRQTQHPEITEMMELWVAKAMSDGLLLTGEVLCQKWRSFASLAGVPDDEKLGLSEGWLTSFKNQTGLKRFKRHSEAASANMEDVEAECERIRLICTEYAPEDIYNMDETGLFYGMPPDCGLADKKHSRVKGSKVCLTYTFTANADGSDKLEPFIIGKAKCPHAFNKKSGENLGFYYRNNAKAWMTTVLYQEWILKWDAQLRLRRRKILLFQDNFSGHIIPCSLQCIRVENFKPNMTSHVQPNDAGIIHCFKAHYRSRYIQHAIDRYDQNIPTVEIYDINQLEAMRLAMTDVEESLDALQTTGVLQTANWMSIESLLNPEAELDNMEGEVTDEDIFKAVMTARNEEEVEEMGDADADVCIDPLPSRKEALKAVSTLQKYIGSLDVPYLHQLEGILASFGRQTRLEEAHSLKDTEITMYFTFN</sequence>
<protein>
    <recommendedName>
        <fullName evidence="3">HTH CENPB-type domain-containing protein</fullName>
    </recommendedName>
</protein>
<evidence type="ECO:0000313" key="5">
    <source>
        <dbReference type="Proteomes" id="UP000219338"/>
    </source>
</evidence>
<evidence type="ECO:0000256" key="1">
    <source>
        <dbReference type="ARBA" id="ARBA00023125"/>
    </source>
</evidence>
<dbReference type="Pfam" id="PF03221">
    <property type="entry name" value="HTH_Tnp_Tc5"/>
    <property type="match status" value="1"/>
</dbReference>
<dbReference type="SUPFAM" id="SSF46689">
    <property type="entry name" value="Homeodomain-like"/>
    <property type="match status" value="1"/>
</dbReference>
<dbReference type="PANTHER" id="PTHR19303:SF73">
    <property type="entry name" value="PROTEIN PDC2"/>
    <property type="match status" value="1"/>
</dbReference>
<dbReference type="STRING" id="47428.A0A284R918"/>
<dbReference type="InterPro" id="IPR006600">
    <property type="entry name" value="HTH_CenpB_DNA-bd_dom"/>
</dbReference>
<dbReference type="InterPro" id="IPR050863">
    <property type="entry name" value="CenT-Element_Derived"/>
</dbReference>
<keyword evidence="1" id="KW-0238">DNA-binding</keyword>
<dbReference type="Proteomes" id="UP000219338">
    <property type="component" value="Unassembled WGS sequence"/>
</dbReference>
<feature type="domain" description="HTH CENPB-type" evidence="3">
    <location>
        <begin position="198"/>
        <end position="272"/>
    </location>
</feature>
<proteinExistence type="predicted"/>
<dbReference type="EMBL" id="FUEG01000006">
    <property type="protein sequence ID" value="SJL05224.1"/>
    <property type="molecule type" value="Genomic_DNA"/>
</dbReference>
<name>A0A284R918_ARMOS</name>
<keyword evidence="5" id="KW-1185">Reference proteome</keyword>
<feature type="compositionally biased region" description="Basic and acidic residues" evidence="2">
    <location>
        <begin position="113"/>
        <end position="127"/>
    </location>
</feature>
<evidence type="ECO:0000259" key="3">
    <source>
        <dbReference type="PROSITE" id="PS51253"/>
    </source>
</evidence>
<dbReference type="GO" id="GO:0005634">
    <property type="term" value="C:nucleus"/>
    <property type="evidence" value="ECO:0007669"/>
    <property type="project" value="TreeGrafter"/>
</dbReference>
<organism evidence="4 5">
    <name type="scientific">Armillaria ostoyae</name>
    <name type="common">Armillaria root rot fungus</name>
    <dbReference type="NCBI Taxonomy" id="47428"/>
    <lineage>
        <taxon>Eukaryota</taxon>
        <taxon>Fungi</taxon>
        <taxon>Dikarya</taxon>
        <taxon>Basidiomycota</taxon>
        <taxon>Agaricomycotina</taxon>
        <taxon>Agaricomycetes</taxon>
        <taxon>Agaricomycetidae</taxon>
        <taxon>Agaricales</taxon>
        <taxon>Marasmiineae</taxon>
        <taxon>Physalacriaceae</taxon>
        <taxon>Armillaria</taxon>
    </lineage>
</organism>
<feature type="region of interest" description="Disordered" evidence="2">
    <location>
        <begin position="101"/>
        <end position="127"/>
    </location>
</feature>
<dbReference type="PANTHER" id="PTHR19303">
    <property type="entry name" value="TRANSPOSON"/>
    <property type="match status" value="1"/>
</dbReference>
<dbReference type="InterPro" id="IPR004875">
    <property type="entry name" value="DDE_SF_endonuclease_dom"/>
</dbReference>
<evidence type="ECO:0000256" key="2">
    <source>
        <dbReference type="SAM" id="MobiDB-lite"/>
    </source>
</evidence>
<dbReference type="AlphaFoldDB" id="A0A284R918"/>
<dbReference type="Pfam" id="PF03184">
    <property type="entry name" value="DDE_1"/>
    <property type="match status" value="1"/>
</dbReference>